<dbReference type="SUPFAM" id="SSF54695">
    <property type="entry name" value="POZ domain"/>
    <property type="match status" value="1"/>
</dbReference>
<comment type="caution">
    <text evidence="2">The sequence shown here is derived from an EMBL/GenBank/DDBJ whole genome shotgun (WGS) entry which is preliminary data.</text>
</comment>
<dbReference type="PROSITE" id="PS50097">
    <property type="entry name" value="BTB"/>
    <property type="match status" value="1"/>
</dbReference>
<dbReference type="CDD" id="cd18186">
    <property type="entry name" value="BTB_POZ_ZBTB_KLHL-like"/>
    <property type="match status" value="1"/>
</dbReference>
<protein>
    <recommendedName>
        <fullName evidence="1">BTB domain-containing protein</fullName>
    </recommendedName>
</protein>
<dbReference type="EMBL" id="JARKIB010000228">
    <property type="protein sequence ID" value="KAJ7721604.1"/>
    <property type="molecule type" value="Genomic_DNA"/>
</dbReference>
<dbReference type="AlphaFoldDB" id="A0AAD7HIM7"/>
<dbReference type="Proteomes" id="UP001215598">
    <property type="component" value="Unassembled WGS sequence"/>
</dbReference>
<keyword evidence="3" id="KW-1185">Reference proteome</keyword>
<dbReference type="SMART" id="SM00225">
    <property type="entry name" value="BTB"/>
    <property type="match status" value="1"/>
</dbReference>
<dbReference type="InterPro" id="IPR011333">
    <property type="entry name" value="SKP1/BTB/POZ_sf"/>
</dbReference>
<accession>A0AAD7HIM7</accession>
<reference evidence="2" key="1">
    <citation type="submission" date="2023-03" db="EMBL/GenBank/DDBJ databases">
        <title>Massive genome expansion in bonnet fungi (Mycena s.s.) driven by repeated elements and novel gene families across ecological guilds.</title>
        <authorList>
            <consortium name="Lawrence Berkeley National Laboratory"/>
            <person name="Harder C.B."/>
            <person name="Miyauchi S."/>
            <person name="Viragh M."/>
            <person name="Kuo A."/>
            <person name="Thoen E."/>
            <person name="Andreopoulos B."/>
            <person name="Lu D."/>
            <person name="Skrede I."/>
            <person name="Drula E."/>
            <person name="Henrissat B."/>
            <person name="Morin E."/>
            <person name="Kohler A."/>
            <person name="Barry K."/>
            <person name="LaButti K."/>
            <person name="Morin E."/>
            <person name="Salamov A."/>
            <person name="Lipzen A."/>
            <person name="Mereny Z."/>
            <person name="Hegedus B."/>
            <person name="Baldrian P."/>
            <person name="Stursova M."/>
            <person name="Weitz H."/>
            <person name="Taylor A."/>
            <person name="Grigoriev I.V."/>
            <person name="Nagy L.G."/>
            <person name="Martin F."/>
            <person name="Kauserud H."/>
        </authorList>
    </citation>
    <scope>NUCLEOTIDE SEQUENCE</scope>
    <source>
        <strain evidence="2">CBHHK182m</strain>
    </source>
</reference>
<gene>
    <name evidence="2" type="ORF">B0H16DRAFT_1896401</name>
</gene>
<name>A0AAD7HIM7_9AGAR</name>
<organism evidence="2 3">
    <name type="scientific">Mycena metata</name>
    <dbReference type="NCBI Taxonomy" id="1033252"/>
    <lineage>
        <taxon>Eukaryota</taxon>
        <taxon>Fungi</taxon>
        <taxon>Dikarya</taxon>
        <taxon>Basidiomycota</taxon>
        <taxon>Agaricomycotina</taxon>
        <taxon>Agaricomycetes</taxon>
        <taxon>Agaricomycetidae</taxon>
        <taxon>Agaricales</taxon>
        <taxon>Marasmiineae</taxon>
        <taxon>Mycenaceae</taxon>
        <taxon>Mycena</taxon>
    </lineage>
</organism>
<proteinExistence type="predicted"/>
<evidence type="ECO:0000259" key="1">
    <source>
        <dbReference type="PROSITE" id="PS50097"/>
    </source>
</evidence>
<dbReference type="Pfam" id="PF00651">
    <property type="entry name" value="BTB"/>
    <property type="match status" value="1"/>
</dbReference>
<sequence length="213" mass="24825">MSADPETTFSLESSSLTGTVTVIVEGQEYKVHSYFLCRDSPVLREMFQSPVETLQPRWPLDNVTKSEFEHLLWIYYNPLLDYYSAPLDTWRDVLKLADMWKMKRATDLALGKLMRPGRLNSKELIALCERDDLKNYRWRAREAYIEICTRAEPLTPEEFQAFGMDAVLLIMQIRERIVANRHSTDLEKPREEDIVDDVIGRASEQLSTVDPDF</sequence>
<dbReference type="Gene3D" id="3.30.710.10">
    <property type="entry name" value="Potassium Channel Kv1.1, Chain A"/>
    <property type="match status" value="1"/>
</dbReference>
<dbReference type="InterPro" id="IPR000210">
    <property type="entry name" value="BTB/POZ_dom"/>
</dbReference>
<evidence type="ECO:0000313" key="3">
    <source>
        <dbReference type="Proteomes" id="UP001215598"/>
    </source>
</evidence>
<evidence type="ECO:0000313" key="2">
    <source>
        <dbReference type="EMBL" id="KAJ7721604.1"/>
    </source>
</evidence>
<feature type="domain" description="BTB" evidence="1">
    <location>
        <begin position="18"/>
        <end position="84"/>
    </location>
</feature>